<organism evidence="2 3">
    <name type="scientific">Actinidia rufa</name>
    <dbReference type="NCBI Taxonomy" id="165716"/>
    <lineage>
        <taxon>Eukaryota</taxon>
        <taxon>Viridiplantae</taxon>
        <taxon>Streptophyta</taxon>
        <taxon>Embryophyta</taxon>
        <taxon>Tracheophyta</taxon>
        <taxon>Spermatophyta</taxon>
        <taxon>Magnoliopsida</taxon>
        <taxon>eudicotyledons</taxon>
        <taxon>Gunneridae</taxon>
        <taxon>Pentapetalae</taxon>
        <taxon>asterids</taxon>
        <taxon>Ericales</taxon>
        <taxon>Actinidiaceae</taxon>
        <taxon>Actinidia</taxon>
    </lineage>
</organism>
<dbReference type="Proteomes" id="UP000585474">
    <property type="component" value="Unassembled WGS sequence"/>
</dbReference>
<evidence type="ECO:0000256" key="1">
    <source>
        <dbReference type="SAM" id="MobiDB-lite"/>
    </source>
</evidence>
<evidence type="ECO:0000313" key="3">
    <source>
        <dbReference type="Proteomes" id="UP000585474"/>
    </source>
</evidence>
<feature type="region of interest" description="Disordered" evidence="1">
    <location>
        <begin position="281"/>
        <end position="331"/>
    </location>
</feature>
<dbReference type="OrthoDB" id="1752139at2759"/>
<proteinExistence type="predicted"/>
<dbReference type="EMBL" id="BJWL01000010">
    <property type="protein sequence ID" value="GFY95650.1"/>
    <property type="molecule type" value="Genomic_DNA"/>
</dbReference>
<evidence type="ECO:0000313" key="2">
    <source>
        <dbReference type="EMBL" id="GFY95650.1"/>
    </source>
</evidence>
<dbReference type="AlphaFoldDB" id="A0A7J0FAD2"/>
<gene>
    <name evidence="2" type="ORF">Acr_10g0010350</name>
</gene>
<accession>A0A7J0FAD2</accession>
<evidence type="ECO:0008006" key="4">
    <source>
        <dbReference type="Google" id="ProtNLM"/>
    </source>
</evidence>
<sequence>MSPDQGIFMSTPSIQDSLSTAAHMDCGMISIWHSPTLSPTSLGSLSILILPRITTYLSLYGSPFSNDIKATPPLQNGRPSCCQGEKSNSNCWLLALVLYHNSLALSMGQQFSTFYVPALSSSSKTLEVEGEEARRRGMSHRRDDQVPRCRDKSTTQKIIDLDARIDVINTGTSVSVTVDALTRQTEPLFTKRILRTRVSSRFKLPTQLRKETESLKDYMKQFNLAVLKVQDPSDKVVVMAMMEGLRLGPLFDSLLKNVLETLSTLQSKVDKYIAVEELADAKQRRRGRDEKRKEPNTRRTDYRDKVRNKRPNQDSRRQTNDRRPHTLAESL</sequence>
<reference evidence="2 3" key="1">
    <citation type="submission" date="2019-07" db="EMBL/GenBank/DDBJ databases">
        <title>De Novo Assembly of kiwifruit Actinidia rufa.</title>
        <authorList>
            <person name="Sugita-Konishi S."/>
            <person name="Sato K."/>
            <person name="Mori E."/>
            <person name="Abe Y."/>
            <person name="Kisaki G."/>
            <person name="Hamano K."/>
            <person name="Suezawa K."/>
            <person name="Otani M."/>
            <person name="Fukuda T."/>
            <person name="Manabe T."/>
            <person name="Gomi K."/>
            <person name="Tabuchi M."/>
            <person name="Akimitsu K."/>
            <person name="Kataoka I."/>
        </authorList>
    </citation>
    <scope>NUCLEOTIDE SEQUENCE [LARGE SCALE GENOMIC DNA]</scope>
    <source>
        <strain evidence="3">cv. Fuchu</strain>
    </source>
</reference>
<comment type="caution">
    <text evidence="2">The sequence shown here is derived from an EMBL/GenBank/DDBJ whole genome shotgun (WGS) entry which is preliminary data.</text>
</comment>
<protein>
    <recommendedName>
        <fullName evidence="4">Retrotransposon gag domain-containing protein</fullName>
    </recommendedName>
</protein>
<keyword evidence="3" id="KW-1185">Reference proteome</keyword>
<name>A0A7J0FAD2_9ERIC</name>